<evidence type="ECO:0000256" key="1">
    <source>
        <dbReference type="ARBA" id="ARBA00004225"/>
    </source>
</evidence>
<dbReference type="AlphaFoldDB" id="A0A212EY90"/>
<dbReference type="PANTHER" id="PTHR16296:SF2">
    <property type="entry name" value="TRANSMEMBRANE PROTEIN 126A"/>
    <property type="match status" value="1"/>
</dbReference>
<dbReference type="eggNOG" id="ENOG502S44D">
    <property type="taxonomic scope" value="Eukaryota"/>
</dbReference>
<dbReference type="GO" id="GO:0032981">
    <property type="term" value="P:mitochondrial respiratory chain complex I assembly"/>
    <property type="evidence" value="ECO:0007669"/>
    <property type="project" value="TreeGrafter"/>
</dbReference>
<keyword evidence="2 6" id="KW-0812">Transmembrane</keyword>
<feature type="transmembrane region" description="Helical" evidence="6">
    <location>
        <begin position="39"/>
        <end position="60"/>
    </location>
</feature>
<comment type="subcellular location">
    <subcellularLocation>
        <location evidence="1">Mitochondrion membrane</location>
        <topology evidence="1">Multi-pass membrane protein</topology>
    </subcellularLocation>
</comment>
<evidence type="ECO:0000256" key="3">
    <source>
        <dbReference type="ARBA" id="ARBA00022989"/>
    </source>
</evidence>
<evidence type="ECO:0000256" key="6">
    <source>
        <dbReference type="SAM" id="Phobius"/>
    </source>
</evidence>
<evidence type="ECO:0000313" key="7">
    <source>
        <dbReference type="EMBL" id="OWR46469.1"/>
    </source>
</evidence>
<evidence type="ECO:0000256" key="2">
    <source>
        <dbReference type="ARBA" id="ARBA00022692"/>
    </source>
</evidence>
<dbReference type="InterPro" id="IPR009801">
    <property type="entry name" value="TMEM126"/>
</dbReference>
<feature type="transmembrane region" description="Helical" evidence="6">
    <location>
        <begin position="72"/>
        <end position="97"/>
    </location>
</feature>
<keyword evidence="8" id="KW-1185">Reference proteome</keyword>
<dbReference type="KEGG" id="dpl:KGM_205959"/>
<keyword evidence="5 6" id="KW-0472">Membrane</keyword>
<dbReference type="PANTHER" id="PTHR16296">
    <property type="entry name" value="UNCHARACTERIZED HYPOTHALAMUS PROTEIN HT007"/>
    <property type="match status" value="1"/>
</dbReference>
<accession>A0A212EY90</accession>
<feature type="transmembrane region" description="Helical" evidence="6">
    <location>
        <begin position="118"/>
        <end position="141"/>
    </location>
</feature>
<evidence type="ECO:0000313" key="8">
    <source>
        <dbReference type="Proteomes" id="UP000007151"/>
    </source>
</evidence>
<proteinExistence type="predicted"/>
<name>A0A212EY90_DANPL</name>
<sequence>MAFVKSGKIPKDAVQIDEIEAATYMWDIVTKWNNKSDTWALRFGALALGAINSITGITINRHYRWKFRLGDYGFFSSAIPIVVMPGILTIVFHKYLVTTDILLSERRNCPICYELKSAAIQVTFGIFYPMVLAPTSALMFANRYSTYRTPQLSEGPKVMFNFLRKHTTKSLTGPLAYLAVIQLAASATVTYYEMKNNSSLKSKLRAIEQKLDEELYQ</sequence>
<comment type="caution">
    <text evidence="7">The sequence shown here is derived from an EMBL/GenBank/DDBJ whole genome shotgun (WGS) entry which is preliminary data.</text>
</comment>
<evidence type="ECO:0008006" key="9">
    <source>
        <dbReference type="Google" id="ProtNLM"/>
    </source>
</evidence>
<evidence type="ECO:0000256" key="4">
    <source>
        <dbReference type="ARBA" id="ARBA00023128"/>
    </source>
</evidence>
<protein>
    <recommendedName>
        <fullName evidence="9">Transmembrane protein 126A</fullName>
    </recommendedName>
</protein>
<evidence type="ECO:0000256" key="5">
    <source>
        <dbReference type="ARBA" id="ARBA00023136"/>
    </source>
</evidence>
<organism evidence="7 8">
    <name type="scientific">Danaus plexippus plexippus</name>
    <dbReference type="NCBI Taxonomy" id="278856"/>
    <lineage>
        <taxon>Eukaryota</taxon>
        <taxon>Metazoa</taxon>
        <taxon>Ecdysozoa</taxon>
        <taxon>Arthropoda</taxon>
        <taxon>Hexapoda</taxon>
        <taxon>Insecta</taxon>
        <taxon>Pterygota</taxon>
        <taxon>Neoptera</taxon>
        <taxon>Endopterygota</taxon>
        <taxon>Lepidoptera</taxon>
        <taxon>Glossata</taxon>
        <taxon>Ditrysia</taxon>
        <taxon>Papilionoidea</taxon>
        <taxon>Nymphalidae</taxon>
        <taxon>Danainae</taxon>
        <taxon>Danaini</taxon>
        <taxon>Danaina</taxon>
        <taxon>Danaus</taxon>
        <taxon>Danaus</taxon>
    </lineage>
</organism>
<dbReference type="STRING" id="278856.A0A212EY90"/>
<reference evidence="7 8" key="1">
    <citation type="journal article" date="2011" name="Cell">
        <title>The monarch butterfly genome yields insights into long-distance migration.</title>
        <authorList>
            <person name="Zhan S."/>
            <person name="Merlin C."/>
            <person name="Boore J.L."/>
            <person name="Reppert S.M."/>
        </authorList>
    </citation>
    <scope>NUCLEOTIDE SEQUENCE [LARGE SCALE GENOMIC DNA]</scope>
    <source>
        <strain evidence="7">F-2</strain>
    </source>
</reference>
<gene>
    <name evidence="7" type="ORF">KGM_205959</name>
</gene>
<dbReference type="FunCoup" id="A0A212EY90">
    <property type="interactions" value="365"/>
</dbReference>
<keyword evidence="3 6" id="KW-1133">Transmembrane helix</keyword>
<dbReference type="InParanoid" id="A0A212EY90"/>
<dbReference type="EMBL" id="AGBW02011576">
    <property type="protein sequence ID" value="OWR46469.1"/>
    <property type="molecule type" value="Genomic_DNA"/>
</dbReference>
<dbReference type="Pfam" id="PF07114">
    <property type="entry name" value="TMEM126"/>
    <property type="match status" value="1"/>
</dbReference>
<dbReference type="Proteomes" id="UP000007151">
    <property type="component" value="Unassembled WGS sequence"/>
</dbReference>
<keyword evidence="4" id="KW-0496">Mitochondrion</keyword>
<dbReference type="GO" id="GO:0031966">
    <property type="term" value="C:mitochondrial membrane"/>
    <property type="evidence" value="ECO:0007669"/>
    <property type="project" value="UniProtKB-SubCell"/>
</dbReference>
<feature type="transmembrane region" description="Helical" evidence="6">
    <location>
        <begin position="175"/>
        <end position="194"/>
    </location>
</feature>